<dbReference type="GO" id="GO:0019843">
    <property type="term" value="F:rRNA binding"/>
    <property type="evidence" value="ECO:0007669"/>
    <property type="project" value="EnsemblFungi"/>
</dbReference>
<dbReference type="STRING" id="294746.A5DKP1"/>
<evidence type="ECO:0000256" key="6">
    <source>
        <dbReference type="ARBA" id="ARBA00023242"/>
    </source>
</evidence>
<dbReference type="OMA" id="KCTDEQM"/>
<organism evidence="10 11">
    <name type="scientific">Meyerozyma guilliermondii (strain ATCC 6260 / CBS 566 / DSM 6381 / JCM 1539 / NBRC 10279 / NRRL Y-324)</name>
    <name type="common">Yeast</name>
    <name type="synonym">Candida guilliermondii</name>
    <dbReference type="NCBI Taxonomy" id="294746"/>
    <lineage>
        <taxon>Eukaryota</taxon>
        <taxon>Fungi</taxon>
        <taxon>Dikarya</taxon>
        <taxon>Ascomycota</taxon>
        <taxon>Saccharomycotina</taxon>
        <taxon>Pichiomycetes</taxon>
        <taxon>Debaryomycetaceae</taxon>
        <taxon>Meyerozyma</taxon>
    </lineage>
</organism>
<feature type="domain" description="RRM" evidence="9">
    <location>
        <begin position="165"/>
        <end position="264"/>
    </location>
</feature>
<dbReference type="eggNOG" id="KOG0118">
    <property type="taxonomic scope" value="Eukaryota"/>
</dbReference>
<comment type="similarity">
    <text evidence="3">Belongs to the RRM RBM34 family.</text>
</comment>
<dbReference type="GO" id="GO:0005730">
    <property type="term" value="C:nucleolus"/>
    <property type="evidence" value="ECO:0007669"/>
    <property type="project" value="UniProtKB-SubCell"/>
</dbReference>
<dbReference type="AlphaFoldDB" id="A5DKP1"/>
<name>A5DKP1_PICGU</name>
<dbReference type="OrthoDB" id="442677at2759"/>
<evidence type="ECO:0000256" key="2">
    <source>
        <dbReference type="ARBA" id="ARBA00004604"/>
    </source>
</evidence>
<evidence type="ECO:0000256" key="8">
    <source>
        <dbReference type="SAM" id="MobiDB-lite"/>
    </source>
</evidence>
<dbReference type="KEGG" id="pgu:PGUG_03842"/>
<dbReference type="Proteomes" id="UP000001997">
    <property type="component" value="Unassembled WGS sequence"/>
</dbReference>
<dbReference type="Gene3D" id="3.30.70.330">
    <property type="match status" value="2"/>
</dbReference>
<dbReference type="Pfam" id="PF00076">
    <property type="entry name" value="RRM_1"/>
    <property type="match status" value="1"/>
</dbReference>
<dbReference type="EMBL" id="CH408158">
    <property type="protein sequence ID" value="EDK39744.2"/>
    <property type="molecule type" value="Genomic_DNA"/>
</dbReference>
<feature type="compositionally biased region" description="Acidic residues" evidence="8">
    <location>
        <begin position="87"/>
        <end position="104"/>
    </location>
</feature>
<dbReference type="SMART" id="SM00360">
    <property type="entry name" value="RRM"/>
    <property type="match status" value="2"/>
</dbReference>
<reference evidence="10 11" key="1">
    <citation type="journal article" date="2009" name="Nature">
        <title>Evolution of pathogenicity and sexual reproduction in eight Candida genomes.</title>
        <authorList>
            <person name="Butler G."/>
            <person name="Rasmussen M.D."/>
            <person name="Lin M.F."/>
            <person name="Santos M.A."/>
            <person name="Sakthikumar S."/>
            <person name="Munro C.A."/>
            <person name="Rheinbay E."/>
            <person name="Grabherr M."/>
            <person name="Forche A."/>
            <person name="Reedy J.L."/>
            <person name="Agrafioti I."/>
            <person name="Arnaud M.B."/>
            <person name="Bates S."/>
            <person name="Brown A.J."/>
            <person name="Brunke S."/>
            <person name="Costanzo M.C."/>
            <person name="Fitzpatrick D.A."/>
            <person name="de Groot P.W."/>
            <person name="Harris D."/>
            <person name="Hoyer L.L."/>
            <person name="Hube B."/>
            <person name="Klis F.M."/>
            <person name="Kodira C."/>
            <person name="Lennard N."/>
            <person name="Logue M.E."/>
            <person name="Martin R."/>
            <person name="Neiman A.M."/>
            <person name="Nikolaou E."/>
            <person name="Quail M.A."/>
            <person name="Quinn J."/>
            <person name="Santos M.C."/>
            <person name="Schmitzberger F.F."/>
            <person name="Sherlock G."/>
            <person name="Shah P."/>
            <person name="Silverstein K.A."/>
            <person name="Skrzypek M.S."/>
            <person name="Soll D."/>
            <person name="Staggs R."/>
            <person name="Stansfield I."/>
            <person name="Stumpf M.P."/>
            <person name="Sudbery P.E."/>
            <person name="Srikantha T."/>
            <person name="Zeng Q."/>
            <person name="Berman J."/>
            <person name="Berriman M."/>
            <person name="Heitman J."/>
            <person name="Gow N.A."/>
            <person name="Lorenz M.C."/>
            <person name="Birren B.W."/>
            <person name="Kellis M."/>
            <person name="Cuomo C.A."/>
        </authorList>
    </citation>
    <scope>NUCLEOTIDE SEQUENCE [LARGE SCALE GENOMIC DNA]</scope>
    <source>
        <strain evidence="11">ATCC 6260 / CBS 566 / DSM 6381 / JCM 1539 / NBRC 10279 / NRRL Y-324</strain>
    </source>
</reference>
<feature type="region of interest" description="Disordered" evidence="8">
    <location>
        <begin position="351"/>
        <end position="442"/>
    </location>
</feature>
<evidence type="ECO:0000256" key="5">
    <source>
        <dbReference type="ARBA" id="ARBA00022884"/>
    </source>
</evidence>
<feature type="domain" description="RRM" evidence="9">
    <location>
        <begin position="272"/>
        <end position="354"/>
    </location>
</feature>
<evidence type="ECO:0000259" key="9">
    <source>
        <dbReference type="PROSITE" id="PS50102"/>
    </source>
</evidence>
<dbReference type="HOGENOM" id="CLU_006468_0_0_1"/>
<evidence type="ECO:0000313" key="11">
    <source>
        <dbReference type="Proteomes" id="UP000001997"/>
    </source>
</evidence>
<accession>A5DKP1</accession>
<dbReference type="InterPro" id="IPR012677">
    <property type="entry name" value="Nucleotide-bd_a/b_plait_sf"/>
</dbReference>
<dbReference type="PROSITE" id="PS50102">
    <property type="entry name" value="RRM"/>
    <property type="match status" value="2"/>
</dbReference>
<dbReference type="PANTHER" id="PTHR23236">
    <property type="entry name" value="EUKARYOTIC TRANSLATION INITIATION FACTOR 4B/4H"/>
    <property type="match status" value="1"/>
</dbReference>
<sequence length="442" mass="49925">MILKLFGVFPVCVQDALISHSPSRIIFGAHRIAFIFMSSFSGLFGDAPVDNDLSKLFSDTTQKVERPVRARTEVETRKRVTKTTAETNDENDPSEVESEDSASEEDSRPRKSEEDDDIEGKYFQALNKDTHPKNTDEKKDRTRTPKVATATKVDLKEDEFDKAERTVFVGNVPATVVTSKSTQKQFKKLFSEVGPVESVRFRSIAFGEALPRKAAFAQKKLHGARDSVNAYVVYKEKTPSRNAVSRLNAREFDHHHLRVDHVAHPVAKDNKRTIFVGNLDFEASEEELWRYFNSHTDNDVESVRVVRDSKTNLGKGFALVQFKDSLSVNKCILLNDKPMSKESKRKLRISRANAHAKPSVLSPNHIDNVKKARTPKQQLSEAQKSKLGRAKAVLGRADRATIGQVKPIIEGQRARKGDKPGKKKKPRIRERTQNYKKESNTT</sequence>
<feature type="compositionally biased region" description="Basic and acidic residues" evidence="8">
    <location>
        <begin position="62"/>
        <end position="78"/>
    </location>
</feature>
<dbReference type="PANTHER" id="PTHR23236:SF25">
    <property type="entry name" value="RNA-BINDING PROTEIN 34"/>
    <property type="match status" value="1"/>
</dbReference>
<dbReference type="GO" id="GO:0000463">
    <property type="term" value="P:maturation of LSU-rRNA from tricistronic rRNA transcript (SSU-rRNA, 5.8S rRNA, LSU-rRNA)"/>
    <property type="evidence" value="ECO:0007669"/>
    <property type="project" value="EnsemblFungi"/>
</dbReference>
<dbReference type="VEuPathDB" id="FungiDB:PGUG_03842"/>
<dbReference type="FunCoup" id="A5DKP1">
    <property type="interactions" value="839"/>
</dbReference>
<evidence type="ECO:0000256" key="4">
    <source>
        <dbReference type="ARBA" id="ARBA00015520"/>
    </source>
</evidence>
<proteinExistence type="inferred from homology"/>
<comment type="subcellular location">
    <subcellularLocation>
        <location evidence="2">Nucleus</location>
        <location evidence="2">Nucleolus</location>
    </subcellularLocation>
</comment>
<feature type="region of interest" description="Disordered" evidence="8">
    <location>
        <begin position="61"/>
        <end position="147"/>
    </location>
</feature>
<keyword evidence="11" id="KW-1185">Reference proteome</keyword>
<feature type="compositionally biased region" description="Basic and acidic residues" evidence="8">
    <location>
        <begin position="429"/>
        <end position="442"/>
    </location>
</feature>
<dbReference type="SUPFAM" id="SSF54928">
    <property type="entry name" value="RNA-binding domain, RBD"/>
    <property type="match status" value="1"/>
</dbReference>
<dbReference type="InterPro" id="IPR035979">
    <property type="entry name" value="RBD_domain_sf"/>
</dbReference>
<dbReference type="InParanoid" id="A5DKP1"/>
<comment type="function">
    <text evidence="1">Involved in pre-25S rRNA processing.</text>
</comment>
<evidence type="ECO:0000313" key="10">
    <source>
        <dbReference type="EMBL" id="EDK39744.2"/>
    </source>
</evidence>
<dbReference type="GO" id="GO:0030684">
    <property type="term" value="C:preribosome"/>
    <property type="evidence" value="ECO:0007669"/>
    <property type="project" value="EnsemblFungi"/>
</dbReference>
<evidence type="ECO:0000256" key="7">
    <source>
        <dbReference type="PROSITE-ProRule" id="PRU00176"/>
    </source>
</evidence>
<dbReference type="InterPro" id="IPR000504">
    <property type="entry name" value="RRM_dom"/>
</dbReference>
<dbReference type="GeneID" id="5126319"/>
<feature type="compositionally biased region" description="Basic and acidic residues" evidence="8">
    <location>
        <begin position="128"/>
        <end position="143"/>
    </location>
</feature>
<keyword evidence="5 7" id="KW-0694">RNA-binding</keyword>
<evidence type="ECO:0000256" key="3">
    <source>
        <dbReference type="ARBA" id="ARBA00007077"/>
    </source>
</evidence>
<protein>
    <recommendedName>
        <fullName evidence="4">Nucleolar protein 12</fullName>
    </recommendedName>
</protein>
<dbReference type="RefSeq" id="XP_001484461.2">
    <property type="nucleotide sequence ID" value="XM_001484411.1"/>
</dbReference>
<gene>
    <name evidence="10" type="ORF">PGUG_03842</name>
</gene>
<evidence type="ECO:0000256" key="1">
    <source>
        <dbReference type="ARBA" id="ARBA00002475"/>
    </source>
</evidence>
<keyword evidence="6" id="KW-0539">Nucleus</keyword>